<dbReference type="PANTHER" id="PTHR45586:SF1">
    <property type="entry name" value="LIPOPOLYSACCHARIDE ASSEMBLY PROTEIN B"/>
    <property type="match status" value="1"/>
</dbReference>
<evidence type="ECO:0000313" key="3">
    <source>
        <dbReference type="EMBL" id="RCK78777.1"/>
    </source>
</evidence>
<dbReference type="InterPro" id="IPR011990">
    <property type="entry name" value="TPR-like_helical_dom_sf"/>
</dbReference>
<sequence length="629" mass="68839">MKQLILPLLLVACLSFGLLYLVFNQRRPRPMPVLAPGAQTGGVTVRVSPTPAEVAEAVRRAEEAAKAGRFEEAFQALEKLQQEDDPRLQALLGEIQGRRGSYASAAVHFERALARKKEPAWQVGLAEALLRSDRPAAAEKWLAELEKTPLVPSLRERMLMGRAQAASATRDVAGALAMFQRLQREFPGSLAGFLEALRLLVQERPNDLPAQIASLREKGDARHSGVYDYHFWLAKAYDQAGKPAESEEQWRKASASRPEEPYPHQMLYQLARAGGRSLAALEELLLLYDLGAEAASEPALLPRALFQAALEAREFGRLDLAFRFLRASVLRDRSLLSQDDQGTVQAVAVHVASAGTPEEQKFMAAFQAIYQGEHREAAQLAEKLLPEVKDPHLRRDVETLLADCRKILSDEAAYRKYLADQQEAKRQAALASAAAAASAAARLAAAASGTPRTPSSGSPKAEQIARVKERLAAAKGNPAVLYDGGRELFALGDREGARAAFLKSLKEAPNLWEAHHCLALIAISEKNNTEAAGHLEQAMRLNPDHAKIKSLYAFLKLQMGDFPSAVVHAQRALELDAQDGQAHLVLADIYYRSKREDDAMRMVNQGLAVETDPRIVAALEALKAKIQGP</sequence>
<dbReference type="Pfam" id="PF13432">
    <property type="entry name" value="TPR_16"/>
    <property type="match status" value="2"/>
</dbReference>
<evidence type="ECO:0000313" key="4">
    <source>
        <dbReference type="Proteomes" id="UP000252355"/>
    </source>
</evidence>
<accession>A0A367ZLQ5</accession>
<dbReference type="SMART" id="SM00028">
    <property type="entry name" value="TPR"/>
    <property type="match status" value="8"/>
</dbReference>
<dbReference type="PANTHER" id="PTHR45586">
    <property type="entry name" value="TPR REPEAT-CONTAINING PROTEIN PA4667"/>
    <property type="match status" value="1"/>
</dbReference>
<reference evidence="3 4" key="1">
    <citation type="submission" date="2018-05" db="EMBL/GenBank/DDBJ databases">
        <title>A metagenomic window into the 2 km-deep terrestrial subsurface aquifer revealed taxonomically and functionally diverse microbial community comprising novel uncultured bacterial lineages.</title>
        <authorList>
            <person name="Kadnikov V.V."/>
            <person name="Mardanov A.V."/>
            <person name="Beletsky A.V."/>
            <person name="Banks D."/>
            <person name="Pimenov N.V."/>
            <person name="Frank Y.A."/>
            <person name="Karnachuk O.V."/>
            <person name="Ravin N.V."/>
        </authorList>
    </citation>
    <scope>NUCLEOTIDE SEQUENCE [LARGE SCALE GENOMIC DNA]</scope>
    <source>
        <strain evidence="3">BY5</strain>
    </source>
</reference>
<keyword evidence="1" id="KW-0677">Repeat</keyword>
<dbReference type="EMBL" id="QOQW01000019">
    <property type="protein sequence ID" value="RCK78777.1"/>
    <property type="molecule type" value="Genomic_DNA"/>
</dbReference>
<dbReference type="Proteomes" id="UP000252355">
    <property type="component" value="Unassembled WGS sequence"/>
</dbReference>
<dbReference type="Gene3D" id="1.25.40.10">
    <property type="entry name" value="Tetratricopeptide repeat domain"/>
    <property type="match status" value="3"/>
</dbReference>
<evidence type="ECO:0000256" key="2">
    <source>
        <dbReference type="ARBA" id="ARBA00022803"/>
    </source>
</evidence>
<dbReference type="Pfam" id="PF14559">
    <property type="entry name" value="TPR_19"/>
    <property type="match status" value="1"/>
</dbReference>
<keyword evidence="2" id="KW-0802">TPR repeat</keyword>
<dbReference type="InterPro" id="IPR019734">
    <property type="entry name" value="TPR_rpt"/>
</dbReference>
<proteinExistence type="predicted"/>
<evidence type="ECO:0000256" key="1">
    <source>
        <dbReference type="ARBA" id="ARBA00022737"/>
    </source>
</evidence>
<name>A0A367ZLQ5_9BACT</name>
<gene>
    <name evidence="3" type="ORF">OZSIB_1130</name>
</gene>
<dbReference type="InterPro" id="IPR051012">
    <property type="entry name" value="CellSynth/LPSAsmb/PSIAsmb"/>
</dbReference>
<comment type="caution">
    <text evidence="3">The sequence shown here is derived from an EMBL/GenBank/DDBJ whole genome shotgun (WGS) entry which is preliminary data.</text>
</comment>
<dbReference type="SUPFAM" id="SSF48452">
    <property type="entry name" value="TPR-like"/>
    <property type="match status" value="2"/>
</dbReference>
<organism evidence="3 4">
    <name type="scientific">Candidatus Ozemobacter sibiricus</name>
    <dbReference type="NCBI Taxonomy" id="2268124"/>
    <lineage>
        <taxon>Bacteria</taxon>
        <taxon>Candidatus Ozemobacteria</taxon>
        <taxon>Candidatus Ozemobacterales</taxon>
        <taxon>Candidatus Ozemobacteraceae</taxon>
        <taxon>Candidatus Ozemobacter</taxon>
    </lineage>
</organism>
<protein>
    <submittedName>
        <fullName evidence="3">Uncharacterized protein</fullName>
    </submittedName>
</protein>
<dbReference type="AlphaFoldDB" id="A0A367ZLQ5"/>